<evidence type="ECO:0000256" key="3">
    <source>
        <dbReference type="ARBA" id="ARBA00022679"/>
    </source>
</evidence>
<dbReference type="AlphaFoldDB" id="E5YA43"/>
<comment type="caution">
    <text evidence="6">The sequence shown here is derived from an EMBL/GenBank/DDBJ whole genome shotgun (WGS) entry which is preliminary data.</text>
</comment>
<dbReference type="CDD" id="cd04301">
    <property type="entry name" value="NAT_SF"/>
    <property type="match status" value="1"/>
</dbReference>
<dbReference type="HOGENOM" id="CLU_013985_23_1_7"/>
<dbReference type="InterPro" id="IPR000182">
    <property type="entry name" value="GNAT_dom"/>
</dbReference>
<reference evidence="6 7" key="2">
    <citation type="submission" date="2013-04" db="EMBL/GenBank/DDBJ databases">
        <title>The Genome Sequence of Bilophila wadsworthia 3_1_6.</title>
        <authorList>
            <consortium name="The Broad Institute Genomics Platform"/>
            <person name="Earl A."/>
            <person name="Ward D."/>
            <person name="Feldgarden M."/>
            <person name="Gevers D."/>
            <person name="Sibley C."/>
            <person name="Strauss J."/>
            <person name="Allen-Vercoe E."/>
            <person name="Walker B."/>
            <person name="Young S."/>
            <person name="Zeng Q."/>
            <person name="Gargeya S."/>
            <person name="Fitzgerald M."/>
            <person name="Haas B."/>
            <person name="Abouelleil A."/>
            <person name="Allen A.W."/>
            <person name="Alvarado L."/>
            <person name="Arachchi H.M."/>
            <person name="Berlin A.M."/>
            <person name="Chapman S.B."/>
            <person name="Gainer-Dewar J."/>
            <person name="Goldberg J."/>
            <person name="Griggs A."/>
            <person name="Gujja S."/>
            <person name="Hansen M."/>
            <person name="Howarth C."/>
            <person name="Imamovic A."/>
            <person name="Ireland A."/>
            <person name="Larimer J."/>
            <person name="McCowan C."/>
            <person name="Murphy C."/>
            <person name="Pearson M."/>
            <person name="Poon T.W."/>
            <person name="Priest M."/>
            <person name="Roberts A."/>
            <person name="Saif S."/>
            <person name="Shea T."/>
            <person name="Sisk P."/>
            <person name="Sykes S."/>
            <person name="Wortman J."/>
            <person name="Nusbaum C."/>
            <person name="Birren B."/>
        </authorList>
    </citation>
    <scope>NUCLEOTIDE SEQUENCE [LARGE SCALE GENOMIC DNA]</scope>
    <source>
        <strain evidence="6 7">3_1_6</strain>
    </source>
</reference>
<dbReference type="RefSeq" id="WP_005029424.1">
    <property type="nucleotide sequence ID" value="NZ_KE150238.1"/>
</dbReference>
<name>E5YA43_BILW3</name>
<gene>
    <name evidence="6" type="ORF">HMPREF0179_03061</name>
</gene>
<dbReference type="PANTHER" id="PTHR43420">
    <property type="entry name" value="ACETYLTRANSFERASE"/>
    <property type="match status" value="1"/>
</dbReference>
<accession>E5YA43</accession>
<keyword evidence="3 6" id="KW-0808">Transferase</keyword>
<dbReference type="EMBL" id="ADCP02000001">
    <property type="protein sequence ID" value="EFV43157.1"/>
    <property type="molecule type" value="Genomic_DNA"/>
</dbReference>
<dbReference type="OrthoDB" id="529907at2"/>
<proteinExistence type="inferred from homology"/>
<sequence>MMHDSPKRAVRCVRLAIEDAPALSSLESRCFALPWTEQAFAEAFAGKTFHAFGIRETASPLSPRELAGYIAVYHTPDEVEILNIAVREDRRRHGYGRLLMATALQDAKETGILQGVLEVRISNAPAIHLYESFGFRQAGKRRGYYQDTGEDALIYTLDMGQTRTNP</sequence>
<dbReference type="Pfam" id="PF00583">
    <property type="entry name" value="Acetyltransf_1"/>
    <property type="match status" value="1"/>
</dbReference>
<dbReference type="Proteomes" id="UP000006034">
    <property type="component" value="Unassembled WGS sequence"/>
</dbReference>
<keyword evidence="7" id="KW-1185">Reference proteome</keyword>
<reference evidence="6 7" key="1">
    <citation type="submission" date="2010-10" db="EMBL/GenBank/DDBJ databases">
        <authorList>
            <consortium name="The Broad Institute Genome Sequencing Platform"/>
            <person name="Ward D."/>
            <person name="Earl A."/>
            <person name="Feldgarden M."/>
            <person name="Young S.K."/>
            <person name="Gargeya S."/>
            <person name="Zeng Q."/>
            <person name="Alvarado L."/>
            <person name="Berlin A."/>
            <person name="Bochicchio J."/>
            <person name="Chapman S.B."/>
            <person name="Chen Z."/>
            <person name="Freedman E."/>
            <person name="Gellesch M."/>
            <person name="Goldberg J."/>
            <person name="Griggs A."/>
            <person name="Gujja S."/>
            <person name="Heilman E."/>
            <person name="Heiman D."/>
            <person name="Howarth C."/>
            <person name="Mehta T."/>
            <person name="Neiman D."/>
            <person name="Pearson M."/>
            <person name="Roberts A."/>
            <person name="Saif S."/>
            <person name="Shea T."/>
            <person name="Shenoy N."/>
            <person name="Sisk P."/>
            <person name="Stolte C."/>
            <person name="Sykes S."/>
            <person name="White J."/>
            <person name="Yandava C."/>
            <person name="Allen-Vercoe E."/>
            <person name="Sibley C."/>
            <person name="Ambrose C.E."/>
            <person name="Strauss J."/>
            <person name="Daigneault M."/>
            <person name="Haas B."/>
            <person name="Nusbaum C."/>
            <person name="Birren B."/>
        </authorList>
    </citation>
    <scope>NUCLEOTIDE SEQUENCE [LARGE SCALE GENOMIC DNA]</scope>
    <source>
        <strain evidence="6 7">3_1_6</strain>
    </source>
</reference>
<feature type="domain" description="N-acetyltransferase" evidence="5">
    <location>
        <begin position="10"/>
        <end position="160"/>
    </location>
</feature>
<dbReference type="InterPro" id="IPR006464">
    <property type="entry name" value="AcTrfase_RimI/Ard1"/>
</dbReference>
<evidence type="ECO:0000259" key="5">
    <source>
        <dbReference type="PROSITE" id="PS51186"/>
    </source>
</evidence>
<protein>
    <submittedName>
        <fullName evidence="6">Ribosomal-protein-alanine acetyltransferase</fullName>
    </submittedName>
</protein>
<evidence type="ECO:0000313" key="6">
    <source>
        <dbReference type="EMBL" id="EFV43157.1"/>
    </source>
</evidence>
<dbReference type="PANTHER" id="PTHR43420:SF44">
    <property type="entry name" value="ACETYLTRANSFERASE YPEA"/>
    <property type="match status" value="1"/>
</dbReference>
<comment type="similarity">
    <text evidence="1">Belongs to the acetyltransferase family. RimI subfamily.</text>
</comment>
<dbReference type="STRING" id="563192.HMPREF0179_03061"/>
<keyword evidence="2" id="KW-0963">Cytoplasm</keyword>
<keyword evidence="4" id="KW-0012">Acyltransferase</keyword>
<evidence type="ECO:0000256" key="1">
    <source>
        <dbReference type="ARBA" id="ARBA00005395"/>
    </source>
</evidence>
<dbReference type="GO" id="GO:0008080">
    <property type="term" value="F:N-acetyltransferase activity"/>
    <property type="evidence" value="ECO:0007669"/>
    <property type="project" value="InterPro"/>
</dbReference>
<evidence type="ECO:0000256" key="4">
    <source>
        <dbReference type="ARBA" id="ARBA00023315"/>
    </source>
</evidence>
<dbReference type="SUPFAM" id="SSF55729">
    <property type="entry name" value="Acyl-CoA N-acyltransferases (Nat)"/>
    <property type="match status" value="1"/>
</dbReference>
<dbReference type="PROSITE" id="PS51186">
    <property type="entry name" value="GNAT"/>
    <property type="match status" value="1"/>
</dbReference>
<dbReference type="InterPro" id="IPR016181">
    <property type="entry name" value="Acyl_CoA_acyltransferase"/>
</dbReference>
<evidence type="ECO:0000313" key="7">
    <source>
        <dbReference type="Proteomes" id="UP000006034"/>
    </source>
</evidence>
<evidence type="ECO:0000256" key="2">
    <source>
        <dbReference type="ARBA" id="ARBA00022490"/>
    </source>
</evidence>
<organism evidence="6 7">
    <name type="scientific">Bilophila wadsworthia (strain 3_1_6)</name>
    <dbReference type="NCBI Taxonomy" id="563192"/>
    <lineage>
        <taxon>Bacteria</taxon>
        <taxon>Pseudomonadati</taxon>
        <taxon>Thermodesulfobacteriota</taxon>
        <taxon>Desulfovibrionia</taxon>
        <taxon>Desulfovibrionales</taxon>
        <taxon>Desulfovibrionaceae</taxon>
        <taxon>Bilophila</taxon>
    </lineage>
</organism>
<dbReference type="eggNOG" id="COG0456">
    <property type="taxonomic scope" value="Bacteria"/>
</dbReference>
<dbReference type="GeneID" id="78084549"/>
<dbReference type="NCBIfam" id="TIGR01575">
    <property type="entry name" value="rimI"/>
    <property type="match status" value="1"/>
</dbReference>
<dbReference type="InterPro" id="IPR050680">
    <property type="entry name" value="YpeA/RimI_acetyltransf"/>
</dbReference>
<dbReference type="Gene3D" id="3.40.630.30">
    <property type="match status" value="1"/>
</dbReference>